<dbReference type="SUPFAM" id="SSF81321">
    <property type="entry name" value="Family A G protein-coupled receptor-like"/>
    <property type="match status" value="1"/>
</dbReference>
<dbReference type="GO" id="GO:0005886">
    <property type="term" value="C:plasma membrane"/>
    <property type="evidence" value="ECO:0007669"/>
    <property type="project" value="UniProtKB-SubCell"/>
</dbReference>
<feature type="domain" description="G-protein coupled receptors family 1 profile" evidence="13">
    <location>
        <begin position="70"/>
        <end position="326"/>
    </location>
</feature>
<protein>
    <submittedName>
        <fullName evidence="14">Somatostatin receptor type 1</fullName>
    </submittedName>
</protein>
<evidence type="ECO:0000256" key="4">
    <source>
        <dbReference type="ARBA" id="ARBA00022989"/>
    </source>
</evidence>
<evidence type="ECO:0000256" key="10">
    <source>
        <dbReference type="ARBA" id="ARBA00023224"/>
    </source>
</evidence>
<dbReference type="AlphaFoldDB" id="A0AAV4HTF1"/>
<feature type="transmembrane region" description="Helical" evidence="12">
    <location>
        <begin position="168"/>
        <end position="190"/>
    </location>
</feature>
<dbReference type="PROSITE" id="PS50262">
    <property type="entry name" value="G_PROTEIN_RECEP_F1_2"/>
    <property type="match status" value="1"/>
</dbReference>
<dbReference type="SMART" id="SM01381">
    <property type="entry name" value="7TM_GPCR_Srsx"/>
    <property type="match status" value="1"/>
</dbReference>
<comment type="subcellular location">
    <subcellularLocation>
        <location evidence="1">Cell membrane</location>
        <topology evidence="1">Multi-pass membrane protein</topology>
    </subcellularLocation>
</comment>
<evidence type="ECO:0000256" key="3">
    <source>
        <dbReference type="ARBA" id="ARBA00022692"/>
    </source>
</evidence>
<dbReference type="InterPro" id="IPR017452">
    <property type="entry name" value="GPCR_Rhodpsn_7TM"/>
</dbReference>
<comment type="caution">
    <text evidence="14">The sequence shown here is derived from an EMBL/GenBank/DDBJ whole genome shotgun (WGS) entry which is preliminary data.</text>
</comment>
<evidence type="ECO:0000313" key="15">
    <source>
        <dbReference type="Proteomes" id="UP000762676"/>
    </source>
</evidence>
<proteinExistence type="inferred from homology"/>
<dbReference type="GO" id="GO:0004994">
    <property type="term" value="F:somatostatin receptor activity"/>
    <property type="evidence" value="ECO:0007669"/>
    <property type="project" value="InterPro"/>
</dbReference>
<feature type="transmembrane region" description="Helical" evidence="12">
    <location>
        <begin position="306"/>
        <end position="329"/>
    </location>
</feature>
<evidence type="ECO:0000256" key="6">
    <source>
        <dbReference type="ARBA" id="ARBA00023136"/>
    </source>
</evidence>
<dbReference type="PRINTS" id="PR00246">
    <property type="entry name" value="SOMATOSTATNR"/>
</dbReference>
<dbReference type="InterPro" id="IPR000276">
    <property type="entry name" value="GPCR_Rhodpsn"/>
</dbReference>
<accession>A0AAV4HTF1</accession>
<feature type="transmembrane region" description="Helical" evidence="12">
    <location>
        <begin position="223"/>
        <end position="246"/>
    </location>
</feature>
<evidence type="ECO:0000256" key="11">
    <source>
        <dbReference type="RuleBase" id="RU000688"/>
    </source>
</evidence>
<dbReference type="EMBL" id="BMAT01012884">
    <property type="protein sequence ID" value="GFS01234.1"/>
    <property type="molecule type" value="Genomic_DNA"/>
</dbReference>
<evidence type="ECO:0000256" key="8">
    <source>
        <dbReference type="ARBA" id="ARBA00023170"/>
    </source>
</evidence>
<evidence type="ECO:0000259" key="13">
    <source>
        <dbReference type="PROSITE" id="PS50262"/>
    </source>
</evidence>
<dbReference type="Pfam" id="PF00001">
    <property type="entry name" value="7tm_1"/>
    <property type="match status" value="1"/>
</dbReference>
<feature type="transmembrane region" description="Helical" evidence="12">
    <location>
        <begin position="127"/>
        <end position="148"/>
    </location>
</feature>
<dbReference type="GO" id="GO:0043005">
    <property type="term" value="C:neuron projection"/>
    <property type="evidence" value="ECO:0007669"/>
    <property type="project" value="TreeGrafter"/>
</dbReference>
<feature type="transmembrane region" description="Helical" evidence="12">
    <location>
        <begin position="91"/>
        <end position="115"/>
    </location>
</feature>
<evidence type="ECO:0000256" key="12">
    <source>
        <dbReference type="SAM" id="Phobius"/>
    </source>
</evidence>
<keyword evidence="3 11" id="KW-0812">Transmembrane</keyword>
<reference evidence="14 15" key="1">
    <citation type="journal article" date="2021" name="Elife">
        <title>Chloroplast acquisition without the gene transfer in kleptoplastic sea slugs, Plakobranchus ocellatus.</title>
        <authorList>
            <person name="Maeda T."/>
            <person name="Takahashi S."/>
            <person name="Yoshida T."/>
            <person name="Shimamura S."/>
            <person name="Takaki Y."/>
            <person name="Nagai Y."/>
            <person name="Toyoda A."/>
            <person name="Suzuki Y."/>
            <person name="Arimoto A."/>
            <person name="Ishii H."/>
            <person name="Satoh N."/>
            <person name="Nishiyama T."/>
            <person name="Hasebe M."/>
            <person name="Maruyama T."/>
            <person name="Minagawa J."/>
            <person name="Obokata J."/>
            <person name="Shigenobu S."/>
        </authorList>
    </citation>
    <scope>NUCLEOTIDE SEQUENCE [LARGE SCALE GENOMIC DNA]</scope>
</reference>
<dbReference type="PANTHER" id="PTHR24229:SF40">
    <property type="entry name" value="ALLATOSTATIN C RECEPTOR 1-RELATED"/>
    <property type="match status" value="1"/>
</dbReference>
<evidence type="ECO:0000256" key="1">
    <source>
        <dbReference type="ARBA" id="ARBA00004651"/>
    </source>
</evidence>
<evidence type="ECO:0000256" key="2">
    <source>
        <dbReference type="ARBA" id="ARBA00022475"/>
    </source>
</evidence>
<keyword evidence="10 11" id="KW-0807">Transducer</keyword>
<keyword evidence="8 11" id="KW-0675">Receptor</keyword>
<comment type="similarity">
    <text evidence="11">Belongs to the G-protein coupled receptor 1 family.</text>
</comment>
<dbReference type="PANTHER" id="PTHR24229">
    <property type="entry name" value="NEUROPEPTIDES RECEPTOR"/>
    <property type="match status" value="1"/>
</dbReference>
<feature type="transmembrane region" description="Helical" evidence="12">
    <location>
        <begin position="267"/>
        <end position="286"/>
    </location>
</feature>
<keyword evidence="6 12" id="KW-0472">Membrane</keyword>
<keyword evidence="15" id="KW-1185">Reference proteome</keyword>
<keyword evidence="4 12" id="KW-1133">Transmembrane helix</keyword>
<keyword evidence="7" id="KW-1015">Disulfide bond</keyword>
<dbReference type="Gene3D" id="1.20.1070.10">
    <property type="entry name" value="Rhodopsin 7-helix transmembrane proteins"/>
    <property type="match status" value="1"/>
</dbReference>
<feature type="transmembrane region" description="Helical" evidence="12">
    <location>
        <begin position="54"/>
        <end position="79"/>
    </location>
</feature>
<dbReference type="InterPro" id="IPR000586">
    <property type="entry name" value="Somatstn_rcpt"/>
</dbReference>
<name>A0AAV4HTF1_9GAST</name>
<sequence>MSTLKRVMNYSESVGFAVTLLPLCDADLDNVTRISFGQHNNTEDLSDFKRIMPYAILVCYLFICIFGLVGNGLVIYVILMYAKMKTVTNKYILNLALSDVLFLVMLPFMATTTMLGHWPFGFAMCKIYYVLYSINLFGGAFTLCVMSADRYLAVCHPIRSMQYRRPGIALLLCLCIWFVSFLVMLPVILYSKTMENTEMEGKLTCGIQWPKDLSIPSDKAFTWYSFLLGFAIPVSLISVFYVLVVVRLRHVGPANKTRGKQKSHRRVTRLVLTVVAVYVVCWLPHWCFQVHLVFNDVNDAHKDMVLLVNFFTILCFSNSMLNPFLYAFISENFRKSFGKAFRCGTGPGEAAMKAVNVFNENLNALPRTSQTYTRSSAISGVHTSLSAEDRSTPGLEMAMLDAESFGRPESATISRSFQDDQGFLRPPVAL</sequence>
<dbReference type="PRINTS" id="PR00237">
    <property type="entry name" value="GPCRRHODOPSN"/>
</dbReference>
<dbReference type="PROSITE" id="PS00237">
    <property type="entry name" value="G_PROTEIN_RECEP_F1_1"/>
    <property type="match status" value="1"/>
</dbReference>
<evidence type="ECO:0000256" key="7">
    <source>
        <dbReference type="ARBA" id="ARBA00023157"/>
    </source>
</evidence>
<evidence type="ECO:0000256" key="9">
    <source>
        <dbReference type="ARBA" id="ARBA00023180"/>
    </source>
</evidence>
<dbReference type="GO" id="GO:0042277">
    <property type="term" value="F:peptide binding"/>
    <property type="evidence" value="ECO:0007669"/>
    <property type="project" value="TreeGrafter"/>
</dbReference>
<gene>
    <name evidence="14" type="ORF">ElyMa_006418200</name>
</gene>
<dbReference type="Proteomes" id="UP000762676">
    <property type="component" value="Unassembled WGS sequence"/>
</dbReference>
<evidence type="ECO:0000256" key="5">
    <source>
        <dbReference type="ARBA" id="ARBA00023040"/>
    </source>
</evidence>
<keyword evidence="2" id="KW-1003">Cell membrane</keyword>
<keyword evidence="9" id="KW-0325">Glycoprotein</keyword>
<organism evidence="14 15">
    <name type="scientific">Elysia marginata</name>
    <dbReference type="NCBI Taxonomy" id="1093978"/>
    <lineage>
        <taxon>Eukaryota</taxon>
        <taxon>Metazoa</taxon>
        <taxon>Spiralia</taxon>
        <taxon>Lophotrochozoa</taxon>
        <taxon>Mollusca</taxon>
        <taxon>Gastropoda</taxon>
        <taxon>Heterobranchia</taxon>
        <taxon>Euthyneura</taxon>
        <taxon>Panpulmonata</taxon>
        <taxon>Sacoglossa</taxon>
        <taxon>Placobranchoidea</taxon>
        <taxon>Plakobranchidae</taxon>
        <taxon>Elysia</taxon>
    </lineage>
</organism>
<evidence type="ECO:0000313" key="14">
    <source>
        <dbReference type="EMBL" id="GFS01234.1"/>
    </source>
</evidence>
<keyword evidence="5 11" id="KW-0297">G-protein coupled receptor</keyword>